<keyword evidence="2" id="KW-1185">Reference proteome</keyword>
<reference evidence="1 2" key="1">
    <citation type="journal article" date="2021" name="BMC Genomics">
        <title>Datura genome reveals duplications of psychoactive alkaloid biosynthetic genes and high mutation rate following tissue culture.</title>
        <authorList>
            <person name="Rajewski A."/>
            <person name="Carter-House D."/>
            <person name="Stajich J."/>
            <person name="Litt A."/>
        </authorList>
    </citation>
    <scope>NUCLEOTIDE SEQUENCE [LARGE SCALE GENOMIC DNA]</scope>
    <source>
        <strain evidence="1">AR-01</strain>
    </source>
</reference>
<dbReference type="EMBL" id="JACEIK010014018">
    <property type="protein sequence ID" value="MCE3216739.1"/>
    <property type="molecule type" value="Genomic_DNA"/>
</dbReference>
<feature type="non-terminal residue" evidence="1">
    <location>
        <position position="1"/>
    </location>
</feature>
<comment type="caution">
    <text evidence="1">The sequence shown here is derived from an EMBL/GenBank/DDBJ whole genome shotgun (WGS) entry which is preliminary data.</text>
</comment>
<proteinExistence type="predicted"/>
<evidence type="ECO:0000313" key="1">
    <source>
        <dbReference type="EMBL" id="MCE3216739.1"/>
    </source>
</evidence>
<sequence>LLVEQYWVSVSLTGGRGVIYEEGNGNYKLLEDRCSMGKICYSGTVTTVGGRCNGQGE</sequence>
<protein>
    <submittedName>
        <fullName evidence="1">Uncharacterized protein</fullName>
    </submittedName>
</protein>
<gene>
    <name evidence="1" type="ORF">HAX54_007873</name>
</gene>
<name>A0ABS8WUV3_DATST</name>
<evidence type="ECO:0000313" key="2">
    <source>
        <dbReference type="Proteomes" id="UP000823775"/>
    </source>
</evidence>
<accession>A0ABS8WUV3</accession>
<organism evidence="1 2">
    <name type="scientific">Datura stramonium</name>
    <name type="common">Jimsonweed</name>
    <name type="synonym">Common thornapple</name>
    <dbReference type="NCBI Taxonomy" id="4076"/>
    <lineage>
        <taxon>Eukaryota</taxon>
        <taxon>Viridiplantae</taxon>
        <taxon>Streptophyta</taxon>
        <taxon>Embryophyta</taxon>
        <taxon>Tracheophyta</taxon>
        <taxon>Spermatophyta</taxon>
        <taxon>Magnoliopsida</taxon>
        <taxon>eudicotyledons</taxon>
        <taxon>Gunneridae</taxon>
        <taxon>Pentapetalae</taxon>
        <taxon>asterids</taxon>
        <taxon>lamiids</taxon>
        <taxon>Solanales</taxon>
        <taxon>Solanaceae</taxon>
        <taxon>Solanoideae</taxon>
        <taxon>Datureae</taxon>
        <taxon>Datura</taxon>
    </lineage>
</organism>
<dbReference type="Proteomes" id="UP000823775">
    <property type="component" value="Unassembled WGS sequence"/>
</dbReference>